<name>A0A1C6WRG3_PLACE</name>
<protein>
    <submittedName>
        <fullName evidence="3">Reticulocyte binding protein, putative</fullName>
    </submittedName>
</protein>
<feature type="coiled-coil region" evidence="1">
    <location>
        <begin position="15"/>
        <end position="49"/>
    </location>
</feature>
<reference evidence="3" key="1">
    <citation type="submission" date="2016-08" db="EMBL/GenBank/DDBJ databases">
        <authorList>
            <consortium name="Pathogen Informatics"/>
        </authorList>
    </citation>
    <scope>NUCLEOTIDE SEQUENCE</scope>
    <source>
        <strain evidence="3">DS</strain>
    </source>
</reference>
<sequence length="556" mass="64651">KLKHYNFDDFAKEENKKYADEITKIKNHINTLDQKVDQNIKKLTEIKNQSEKYAEKDKTSLEEVKNINMSYGKSLNKLFLDKIDEEKKKSENMIKSMEKYIKDLDEIKKQSPKAEINTFNVSHSNYNDHYITSQKYDKSISDIREKSLKLTKGNYEESNINDIKKTLQAYLLDAQKHNSDINLYLNEIINLYNILKLNNIKNIIDEVKEHTKKIEEYNKNVKSELDKSAALIKTIKENANLETCKSKIETTVDANDVNECIKNVTESKNYILNEESNNDTYFKNAKENNENASLLFKNIEMADNKVKYIMENKKDNDTSDINYNIDDLKENMDKSKKYTEEADQNAKQTEKNKNLFEQYKKDVTELLDKYSKLAIKNNVAQTKEDSNVIISEIKELHEQITLQAKESEQKINNIKEEKFSIEDDSANNNKSNQAAIGIQTSLENLENKLLKITNIKIKINDCLTETESIEKQISSFSINNQDTELSSLKTFLESLKDQKKNIEEQKTELDNLGPEIKSIENDVDHHKKNYEIGIIEKIKDTATTNKDELESIKTSI</sequence>
<feature type="coiled-coil region" evidence="1">
    <location>
        <begin position="200"/>
        <end position="227"/>
    </location>
</feature>
<evidence type="ECO:0000313" key="3">
    <source>
        <dbReference type="EMBL" id="SCL91836.1"/>
    </source>
</evidence>
<dbReference type="Gene3D" id="6.10.250.560">
    <property type="match status" value="1"/>
</dbReference>
<feature type="domain" description="NBD94" evidence="2">
    <location>
        <begin position="24"/>
        <end position="112"/>
    </location>
</feature>
<proteinExistence type="predicted"/>
<gene>
    <name evidence="3" type="primary">Pc235</name>
    <name evidence="3" type="ORF">PCHDS_000542300</name>
</gene>
<feature type="coiled-coil region" evidence="1">
    <location>
        <begin position="390"/>
        <end position="424"/>
    </location>
</feature>
<dbReference type="AlphaFoldDB" id="A0A1C6WRG3"/>
<organism evidence="3">
    <name type="scientific">Plasmodium chabaudi adami</name>
    <dbReference type="NCBI Taxonomy" id="5826"/>
    <lineage>
        <taxon>Eukaryota</taxon>
        <taxon>Sar</taxon>
        <taxon>Alveolata</taxon>
        <taxon>Apicomplexa</taxon>
        <taxon>Aconoidasida</taxon>
        <taxon>Haemosporida</taxon>
        <taxon>Plasmodiidae</taxon>
        <taxon>Plasmodium</taxon>
        <taxon>Plasmodium (Vinckeia)</taxon>
    </lineage>
</organism>
<feature type="non-terminal residue" evidence="3">
    <location>
        <position position="1"/>
    </location>
</feature>
<feature type="coiled-coil region" evidence="1">
    <location>
        <begin position="485"/>
        <end position="512"/>
    </location>
</feature>
<dbReference type="EMBL" id="FMIN01000415">
    <property type="protein sequence ID" value="SCL91836.1"/>
    <property type="molecule type" value="Genomic_DNA"/>
</dbReference>
<evidence type="ECO:0000256" key="1">
    <source>
        <dbReference type="SAM" id="Coils"/>
    </source>
</evidence>
<dbReference type="Proteomes" id="UP000507536">
    <property type="component" value="Unassembled WGS sequence"/>
</dbReference>
<accession>A0A1C6WRG3</accession>
<feature type="coiled-coil region" evidence="1">
    <location>
        <begin position="80"/>
        <end position="110"/>
    </location>
</feature>
<dbReference type="InterPro" id="IPR031789">
    <property type="entry name" value="NBD94"/>
</dbReference>
<evidence type="ECO:0000259" key="2">
    <source>
        <dbReference type="Pfam" id="PF16830"/>
    </source>
</evidence>
<keyword evidence="1" id="KW-0175">Coiled coil</keyword>
<dbReference type="Pfam" id="PF16830">
    <property type="entry name" value="NBD94"/>
    <property type="match status" value="1"/>
</dbReference>
<feature type="non-terminal residue" evidence="3">
    <location>
        <position position="556"/>
    </location>
</feature>